<dbReference type="GO" id="GO:0004519">
    <property type="term" value="F:endonuclease activity"/>
    <property type="evidence" value="ECO:0007669"/>
    <property type="project" value="InterPro"/>
</dbReference>
<dbReference type="PRINTS" id="PR00379">
    <property type="entry name" value="INTEIN"/>
</dbReference>
<gene>
    <name evidence="2" type="ORF">A3J61_00675</name>
</gene>
<evidence type="ECO:0000313" key="3">
    <source>
        <dbReference type="Proteomes" id="UP000179686"/>
    </source>
</evidence>
<dbReference type="InterPro" id="IPR004042">
    <property type="entry name" value="Intein_endonuc_central"/>
</dbReference>
<dbReference type="PROSITE" id="PS50819">
    <property type="entry name" value="INTEIN_ENDONUCLEASE"/>
    <property type="match status" value="1"/>
</dbReference>
<dbReference type="Proteomes" id="UP000179686">
    <property type="component" value="Unassembled WGS sequence"/>
</dbReference>
<organism evidence="2 3">
    <name type="scientific">Candidatus Nomurabacteria bacterium RIFCSPHIGHO2_02_FULL_38_15</name>
    <dbReference type="NCBI Taxonomy" id="1801752"/>
    <lineage>
        <taxon>Bacteria</taxon>
        <taxon>Candidatus Nomuraibacteriota</taxon>
    </lineage>
</organism>
<reference evidence="2 3" key="1">
    <citation type="journal article" date="2016" name="Nat. Commun.">
        <title>Thousands of microbial genomes shed light on interconnected biogeochemical processes in an aquifer system.</title>
        <authorList>
            <person name="Anantharaman K."/>
            <person name="Brown C.T."/>
            <person name="Hug L.A."/>
            <person name="Sharon I."/>
            <person name="Castelle C.J."/>
            <person name="Probst A.J."/>
            <person name="Thomas B.C."/>
            <person name="Singh A."/>
            <person name="Wilkins M.J."/>
            <person name="Karaoz U."/>
            <person name="Brodie E.L."/>
            <person name="Williams K.H."/>
            <person name="Hubbard S.S."/>
            <person name="Banfield J.F."/>
        </authorList>
    </citation>
    <scope>NUCLEOTIDE SEQUENCE [LARGE SCALE GENOMIC DNA]</scope>
</reference>
<dbReference type="SUPFAM" id="SSF55608">
    <property type="entry name" value="Homing endonucleases"/>
    <property type="match status" value="2"/>
</dbReference>
<dbReference type="EMBL" id="MFUC01000011">
    <property type="protein sequence ID" value="OGI72135.1"/>
    <property type="molecule type" value="Genomic_DNA"/>
</dbReference>
<protein>
    <recommendedName>
        <fullName evidence="1">DOD-type homing endonuclease domain-containing protein</fullName>
    </recommendedName>
</protein>
<dbReference type="Pfam" id="PF14528">
    <property type="entry name" value="LAGLIDADG_3"/>
    <property type="match status" value="2"/>
</dbReference>
<evidence type="ECO:0000259" key="1">
    <source>
        <dbReference type="PROSITE" id="PS50819"/>
    </source>
</evidence>
<dbReference type="InterPro" id="IPR027434">
    <property type="entry name" value="Homing_endonucl"/>
</dbReference>
<accession>A0A1F6VRS4</accession>
<dbReference type="InterPro" id="IPR006142">
    <property type="entry name" value="INTEIN"/>
</dbReference>
<comment type="caution">
    <text evidence="2">The sequence shown here is derived from an EMBL/GenBank/DDBJ whole genome shotgun (WGS) entry which is preliminary data.</text>
</comment>
<dbReference type="STRING" id="1801752.A3J61_00675"/>
<name>A0A1F6VRS4_9BACT</name>
<dbReference type="AlphaFoldDB" id="A0A1F6VRS4"/>
<proteinExistence type="predicted"/>
<dbReference type="Gene3D" id="3.10.28.10">
    <property type="entry name" value="Homing endonucleases"/>
    <property type="match status" value="2"/>
</dbReference>
<dbReference type="GO" id="GO:0016539">
    <property type="term" value="P:intein-mediated protein splicing"/>
    <property type="evidence" value="ECO:0007669"/>
    <property type="project" value="InterPro"/>
</dbReference>
<dbReference type="InterPro" id="IPR004860">
    <property type="entry name" value="LAGLIDADG_dom"/>
</dbReference>
<feature type="domain" description="DOD-type homing endonuclease" evidence="1">
    <location>
        <begin position="22"/>
        <end position="168"/>
    </location>
</feature>
<evidence type="ECO:0000313" key="2">
    <source>
        <dbReference type="EMBL" id="OGI72135.1"/>
    </source>
</evidence>
<sequence length="225" mass="26214">MPMYRKINKNFFKKWTHNMAYVLGFFSADGYITVNKRGGQFWCIQITDKKLLESIKNVVGSGHKISKREGKANEKSLYRLQIGSIEMCNDLRALGIFEKKTKNIVIPNVPEKYLADFVRGYFDGDGNVWSGYVHRERKVTTHVIFVAFTSCSHKFLKQLHTKLNAVGLIGGSIYKPKDKDFCRLQFSTSNTLKLYDFMYNGYVQEDGLFLKRKKSIFEKYIRLRL</sequence>